<keyword evidence="3" id="KW-1185">Reference proteome</keyword>
<keyword evidence="1" id="KW-1133">Transmembrane helix</keyword>
<keyword evidence="1" id="KW-0812">Transmembrane</keyword>
<feature type="transmembrane region" description="Helical" evidence="1">
    <location>
        <begin position="6"/>
        <end position="26"/>
    </location>
</feature>
<protein>
    <submittedName>
        <fullName evidence="2">Uncharacterized protein</fullName>
    </submittedName>
</protein>
<proteinExistence type="predicted"/>
<dbReference type="Proteomes" id="UP000294257">
    <property type="component" value="Unassembled WGS sequence"/>
</dbReference>
<accession>A0A4Q7KZP3</accession>
<gene>
    <name evidence="2" type="ORF">EV193_103512</name>
</gene>
<evidence type="ECO:0000313" key="2">
    <source>
        <dbReference type="EMBL" id="RZS41192.1"/>
    </source>
</evidence>
<dbReference type="AlphaFoldDB" id="A0A4Q7KZP3"/>
<reference evidence="2 3" key="1">
    <citation type="submission" date="2019-02" db="EMBL/GenBank/DDBJ databases">
        <title>Genomic Encyclopedia of Type Strains, Phase IV (KMG-IV): sequencing the most valuable type-strain genomes for metagenomic binning, comparative biology and taxonomic classification.</title>
        <authorList>
            <person name="Goeker M."/>
        </authorList>
    </citation>
    <scope>NUCLEOTIDE SEQUENCE [LARGE SCALE GENOMIC DNA]</scope>
    <source>
        <strain evidence="2 3">DSM 101727</strain>
    </source>
</reference>
<dbReference type="EMBL" id="SGWQ01000003">
    <property type="protein sequence ID" value="RZS41192.1"/>
    <property type="molecule type" value="Genomic_DNA"/>
</dbReference>
<sequence length="92" mass="9742">MFGHEWLTGFGGWGQAFAVLLVLFNVRSAERHAVPAVVAVPAFVLIGCALCLPATVGSVQHVLLDVVLVAWVVLIVAAIYDLIKVSRSPSST</sequence>
<comment type="caution">
    <text evidence="2">The sequence shown here is derived from an EMBL/GenBank/DDBJ whole genome shotgun (WGS) entry which is preliminary data.</text>
</comment>
<name>A0A4Q7KZP3_9PSEU</name>
<dbReference type="RefSeq" id="WP_130344141.1">
    <property type="nucleotide sequence ID" value="NZ_SGWQ01000003.1"/>
</dbReference>
<feature type="transmembrane region" description="Helical" evidence="1">
    <location>
        <begin position="33"/>
        <end position="56"/>
    </location>
</feature>
<feature type="transmembrane region" description="Helical" evidence="1">
    <location>
        <begin position="62"/>
        <end position="83"/>
    </location>
</feature>
<evidence type="ECO:0000256" key="1">
    <source>
        <dbReference type="SAM" id="Phobius"/>
    </source>
</evidence>
<evidence type="ECO:0000313" key="3">
    <source>
        <dbReference type="Proteomes" id="UP000294257"/>
    </source>
</evidence>
<keyword evidence="1" id="KW-0472">Membrane</keyword>
<organism evidence="2 3">
    <name type="scientific">Herbihabitans rhizosphaerae</name>
    <dbReference type="NCBI Taxonomy" id="1872711"/>
    <lineage>
        <taxon>Bacteria</taxon>
        <taxon>Bacillati</taxon>
        <taxon>Actinomycetota</taxon>
        <taxon>Actinomycetes</taxon>
        <taxon>Pseudonocardiales</taxon>
        <taxon>Pseudonocardiaceae</taxon>
        <taxon>Herbihabitans</taxon>
    </lineage>
</organism>